<dbReference type="KEGG" id="nhe:NECHADRAFT_75431"/>
<dbReference type="VEuPathDB" id="FungiDB:NECHADRAFT_75431"/>
<dbReference type="InParanoid" id="C7YIS9"/>
<dbReference type="EMBL" id="GG698896">
    <property type="protein sequence ID" value="EEU48149.1"/>
    <property type="molecule type" value="Genomic_DNA"/>
</dbReference>
<proteinExistence type="predicted"/>
<name>C7YIS9_FUSV7</name>
<evidence type="ECO:0000313" key="1">
    <source>
        <dbReference type="EMBL" id="EEU48149.1"/>
    </source>
</evidence>
<dbReference type="HOGENOM" id="CLU_1289244_0_0_1"/>
<dbReference type="OrthoDB" id="5101833at2759"/>
<accession>C7YIS9</accession>
<keyword evidence="2" id="KW-1185">Reference proteome</keyword>
<reference evidence="1 2" key="1">
    <citation type="journal article" date="2009" name="PLoS Genet.">
        <title>The genome of Nectria haematococca: contribution of supernumerary chromosomes to gene expansion.</title>
        <authorList>
            <person name="Coleman J.J."/>
            <person name="Rounsley S.D."/>
            <person name="Rodriguez-Carres M."/>
            <person name="Kuo A."/>
            <person name="Wasmann C.C."/>
            <person name="Grimwood J."/>
            <person name="Schmutz J."/>
            <person name="Taga M."/>
            <person name="White G.J."/>
            <person name="Zhou S."/>
            <person name="Schwartz D.C."/>
            <person name="Freitag M."/>
            <person name="Ma L.J."/>
            <person name="Danchin E.G."/>
            <person name="Henrissat B."/>
            <person name="Coutinho P.M."/>
            <person name="Nelson D.R."/>
            <person name="Straney D."/>
            <person name="Napoli C.A."/>
            <person name="Barker B.M."/>
            <person name="Gribskov M."/>
            <person name="Rep M."/>
            <person name="Kroken S."/>
            <person name="Molnar I."/>
            <person name="Rensing C."/>
            <person name="Kennell J.C."/>
            <person name="Zamora J."/>
            <person name="Farman M.L."/>
            <person name="Selker E.U."/>
            <person name="Salamov A."/>
            <person name="Shapiro H."/>
            <person name="Pangilinan J."/>
            <person name="Lindquist E."/>
            <person name="Lamers C."/>
            <person name="Grigoriev I.V."/>
            <person name="Geiser D.M."/>
            <person name="Covert S.F."/>
            <person name="Temporini E."/>
            <person name="Vanetten H.D."/>
        </authorList>
    </citation>
    <scope>NUCLEOTIDE SEQUENCE [LARGE SCALE GENOMIC DNA]</scope>
    <source>
        <strain evidence="2">ATCC MYA-4622 / CBS 123669 / FGSC 9596 / NRRL 45880 / 77-13-4</strain>
    </source>
</reference>
<dbReference type="AlphaFoldDB" id="C7YIS9"/>
<organism evidence="1 2">
    <name type="scientific">Fusarium vanettenii (strain ATCC MYA-4622 / CBS 123669 / FGSC 9596 / NRRL 45880 / 77-13-4)</name>
    <name type="common">Fusarium solani subsp. pisi</name>
    <dbReference type="NCBI Taxonomy" id="660122"/>
    <lineage>
        <taxon>Eukaryota</taxon>
        <taxon>Fungi</taxon>
        <taxon>Dikarya</taxon>
        <taxon>Ascomycota</taxon>
        <taxon>Pezizomycotina</taxon>
        <taxon>Sordariomycetes</taxon>
        <taxon>Hypocreomycetidae</taxon>
        <taxon>Hypocreales</taxon>
        <taxon>Nectriaceae</taxon>
        <taxon>Fusarium</taxon>
        <taxon>Fusarium solani species complex</taxon>
        <taxon>Fusarium vanettenii</taxon>
    </lineage>
</organism>
<dbReference type="RefSeq" id="XP_003053862.1">
    <property type="nucleotide sequence ID" value="XM_003053816.1"/>
</dbReference>
<evidence type="ECO:0000313" key="2">
    <source>
        <dbReference type="Proteomes" id="UP000005206"/>
    </source>
</evidence>
<protein>
    <submittedName>
        <fullName evidence="1">Uncharacterized protein</fullName>
    </submittedName>
</protein>
<dbReference type="GeneID" id="9664694"/>
<dbReference type="Proteomes" id="UP000005206">
    <property type="component" value="Chromosome 1"/>
</dbReference>
<gene>
    <name evidence="1" type="ORF">NECHADRAFT_75431</name>
</gene>
<sequence>MRLAEDTHLDLEELRPTEACELIGNVNNEVLRVAARAGLLNFQHFNTGPNGTLGLAQFGLKKAATSEGFRSYLEAVEHGEKKSAELTAKARDLMSKSESGWTEMTTEMITSTRKPLLALYSKYENGKLSSSTNFMLANDLPGRPRLAMARGLFKIAFNYFDLFDLSKEIVENSKLPAKYASPSAAEEELIRSLAAHKEVSSEIDTLLAAIDEEY</sequence>